<organism evidence="1 2">
    <name type="scientific">Desulfosarcina alkanivorans</name>
    <dbReference type="NCBI Taxonomy" id="571177"/>
    <lineage>
        <taxon>Bacteria</taxon>
        <taxon>Pseudomonadati</taxon>
        <taxon>Thermodesulfobacteriota</taxon>
        <taxon>Desulfobacteria</taxon>
        <taxon>Desulfobacterales</taxon>
        <taxon>Desulfosarcinaceae</taxon>
        <taxon>Desulfosarcina</taxon>
    </lineage>
</organism>
<dbReference type="SUPFAM" id="SSF54285">
    <property type="entry name" value="MoaD/ThiS"/>
    <property type="match status" value="1"/>
</dbReference>
<dbReference type="AlphaFoldDB" id="A0A5K7YZ59"/>
<reference evidence="1 2" key="1">
    <citation type="submission" date="2019-11" db="EMBL/GenBank/DDBJ databases">
        <title>Comparative genomics of hydrocarbon-degrading Desulfosarcina strains.</title>
        <authorList>
            <person name="Watanabe M."/>
            <person name="Kojima H."/>
            <person name="Fukui M."/>
        </authorList>
    </citation>
    <scope>NUCLEOTIDE SEQUENCE [LARGE SCALE GENOMIC DNA]</scope>
    <source>
        <strain evidence="1 2">PL12</strain>
    </source>
</reference>
<gene>
    <name evidence="1" type="ORF">DSCA_64010</name>
</gene>
<dbReference type="Proteomes" id="UP000427906">
    <property type="component" value="Chromosome"/>
</dbReference>
<dbReference type="RefSeq" id="WP_155320164.1">
    <property type="nucleotide sequence ID" value="NZ_AP021874.1"/>
</dbReference>
<dbReference type="Pfam" id="PF02597">
    <property type="entry name" value="ThiS"/>
    <property type="match status" value="1"/>
</dbReference>
<name>A0A5K7YZ59_9BACT</name>
<sequence length="75" mass="7955">MRVTVKRFAVREKEPGTPSKTVDLRDGATVRDLLGHLALDDIDVGILTVNGRSATFDRILAEGDAVTLIPPIGGG</sequence>
<dbReference type="EMBL" id="AP021874">
    <property type="protein sequence ID" value="BBO72471.1"/>
    <property type="molecule type" value="Genomic_DNA"/>
</dbReference>
<dbReference type="InterPro" id="IPR016155">
    <property type="entry name" value="Mopterin_synth/thiamin_S_b"/>
</dbReference>
<dbReference type="InterPro" id="IPR012675">
    <property type="entry name" value="Beta-grasp_dom_sf"/>
</dbReference>
<protein>
    <submittedName>
        <fullName evidence="1">Molybdopterin synthase sulfur carrier subunit</fullName>
    </submittedName>
</protein>
<dbReference type="InterPro" id="IPR003749">
    <property type="entry name" value="ThiS/MoaD-like"/>
</dbReference>
<evidence type="ECO:0000313" key="2">
    <source>
        <dbReference type="Proteomes" id="UP000427906"/>
    </source>
</evidence>
<accession>A0A5K7YZ59</accession>
<dbReference type="KEGG" id="dalk:DSCA_64010"/>
<dbReference type="Gene3D" id="3.10.20.30">
    <property type="match status" value="1"/>
</dbReference>
<evidence type="ECO:0000313" key="1">
    <source>
        <dbReference type="EMBL" id="BBO72471.1"/>
    </source>
</evidence>
<proteinExistence type="predicted"/>
<keyword evidence="2" id="KW-1185">Reference proteome</keyword>
<dbReference type="OrthoDB" id="5339859at2"/>